<dbReference type="OrthoDB" id="432970at2759"/>
<evidence type="ECO:0000256" key="4">
    <source>
        <dbReference type="PROSITE-ProRule" id="PRU00134"/>
    </source>
</evidence>
<protein>
    <recommendedName>
        <fullName evidence="5">MYND-type domain-containing protein</fullName>
    </recommendedName>
</protein>
<dbReference type="SUPFAM" id="SSF144232">
    <property type="entry name" value="HIT/MYND zinc finger-like"/>
    <property type="match status" value="1"/>
</dbReference>
<dbReference type="InterPro" id="IPR002893">
    <property type="entry name" value="Znf_MYND"/>
</dbReference>
<sequence length="223" mass="25207">MAGFEIPQAAVDLALQYHAIVRRNDCDFEGCPNEGKMRCSGCTRVFYCGVECQKKAWKQHKKTCKMHHDKDKLEEAHPHLLRRQPKVECSGCGVVLLEGARSTADDVCHDCGYTVCKPCGKSKTKGSCLCENSNFGTEYCVWEPRMHHVCGANGELYNGDYHPVIAYTDFPRERYPDMYESAPRRCNNCGKNKWCMTPETVTMCRNLMYQPVPASEANTCILA</sequence>
<keyword evidence="7" id="KW-1185">Reference proteome</keyword>
<keyword evidence="2 4" id="KW-0863">Zinc-finger</keyword>
<dbReference type="STRING" id="1314781.A0A165E7F4"/>
<evidence type="ECO:0000259" key="5">
    <source>
        <dbReference type="PROSITE" id="PS50865"/>
    </source>
</evidence>
<evidence type="ECO:0000256" key="3">
    <source>
        <dbReference type="ARBA" id="ARBA00022833"/>
    </source>
</evidence>
<dbReference type="AlphaFoldDB" id="A0A165E7F4"/>
<dbReference type="PROSITE" id="PS01360">
    <property type="entry name" value="ZF_MYND_1"/>
    <property type="match status" value="1"/>
</dbReference>
<dbReference type="InParanoid" id="A0A165E7F4"/>
<dbReference type="Proteomes" id="UP000077266">
    <property type="component" value="Unassembled WGS sequence"/>
</dbReference>
<name>A0A165E7F4_EXIGL</name>
<evidence type="ECO:0000256" key="2">
    <source>
        <dbReference type="ARBA" id="ARBA00022771"/>
    </source>
</evidence>
<keyword evidence="3" id="KW-0862">Zinc</keyword>
<dbReference type="EMBL" id="KV426162">
    <property type="protein sequence ID" value="KZV86234.1"/>
    <property type="molecule type" value="Genomic_DNA"/>
</dbReference>
<keyword evidence="1" id="KW-0479">Metal-binding</keyword>
<evidence type="ECO:0000256" key="1">
    <source>
        <dbReference type="ARBA" id="ARBA00022723"/>
    </source>
</evidence>
<dbReference type="PROSITE" id="PS50865">
    <property type="entry name" value="ZF_MYND_2"/>
    <property type="match status" value="1"/>
</dbReference>
<accession>A0A165E7F4</accession>
<dbReference type="Pfam" id="PF01753">
    <property type="entry name" value="zf-MYND"/>
    <property type="match status" value="1"/>
</dbReference>
<reference evidence="6 7" key="1">
    <citation type="journal article" date="2016" name="Mol. Biol. Evol.">
        <title>Comparative Genomics of Early-Diverging Mushroom-Forming Fungi Provides Insights into the Origins of Lignocellulose Decay Capabilities.</title>
        <authorList>
            <person name="Nagy L.G."/>
            <person name="Riley R."/>
            <person name="Tritt A."/>
            <person name="Adam C."/>
            <person name="Daum C."/>
            <person name="Floudas D."/>
            <person name="Sun H."/>
            <person name="Yadav J.S."/>
            <person name="Pangilinan J."/>
            <person name="Larsson K.H."/>
            <person name="Matsuura K."/>
            <person name="Barry K."/>
            <person name="Labutti K."/>
            <person name="Kuo R."/>
            <person name="Ohm R.A."/>
            <person name="Bhattacharya S.S."/>
            <person name="Shirouzu T."/>
            <person name="Yoshinaga Y."/>
            <person name="Martin F.M."/>
            <person name="Grigoriev I.V."/>
            <person name="Hibbett D.S."/>
        </authorList>
    </citation>
    <scope>NUCLEOTIDE SEQUENCE [LARGE SCALE GENOMIC DNA]</scope>
    <source>
        <strain evidence="6 7">HHB12029</strain>
    </source>
</reference>
<evidence type="ECO:0000313" key="7">
    <source>
        <dbReference type="Proteomes" id="UP000077266"/>
    </source>
</evidence>
<dbReference type="GO" id="GO:0008270">
    <property type="term" value="F:zinc ion binding"/>
    <property type="evidence" value="ECO:0007669"/>
    <property type="project" value="UniProtKB-KW"/>
</dbReference>
<evidence type="ECO:0000313" key="6">
    <source>
        <dbReference type="EMBL" id="KZV86234.1"/>
    </source>
</evidence>
<dbReference type="Gene3D" id="6.10.140.2220">
    <property type="match status" value="1"/>
</dbReference>
<gene>
    <name evidence="6" type="ORF">EXIGLDRAFT_681208</name>
</gene>
<proteinExistence type="predicted"/>
<feature type="domain" description="MYND-type" evidence="5">
    <location>
        <begin position="26"/>
        <end position="64"/>
    </location>
</feature>
<organism evidence="6 7">
    <name type="scientific">Exidia glandulosa HHB12029</name>
    <dbReference type="NCBI Taxonomy" id="1314781"/>
    <lineage>
        <taxon>Eukaryota</taxon>
        <taxon>Fungi</taxon>
        <taxon>Dikarya</taxon>
        <taxon>Basidiomycota</taxon>
        <taxon>Agaricomycotina</taxon>
        <taxon>Agaricomycetes</taxon>
        <taxon>Auriculariales</taxon>
        <taxon>Exidiaceae</taxon>
        <taxon>Exidia</taxon>
    </lineage>
</organism>